<feature type="transmembrane region" description="Helical" evidence="6">
    <location>
        <begin position="256"/>
        <end position="279"/>
    </location>
</feature>
<feature type="transmembrane region" description="Helical" evidence="6">
    <location>
        <begin position="367"/>
        <end position="388"/>
    </location>
</feature>
<organism evidence="7 8">
    <name type="scientific">Actinomycetospora succinea</name>
    <dbReference type="NCBI Taxonomy" id="663603"/>
    <lineage>
        <taxon>Bacteria</taxon>
        <taxon>Bacillati</taxon>
        <taxon>Actinomycetota</taxon>
        <taxon>Actinomycetes</taxon>
        <taxon>Pseudonocardiales</taxon>
        <taxon>Pseudonocardiaceae</taxon>
        <taxon>Actinomycetospora</taxon>
    </lineage>
</organism>
<sequence length="487" mass="50129">MSLSLVRAARSRRDLSTALVIQLAVRVVGIAGGIAVAAGLARGLGHEQFGQFSLMLLLLSIAINVGDLGLTTTVVRQLTVRPDAEASIVGALVVARSMTGLLGAAFVAIGFAVLEPAPDARLVAVLGAATLLLMPLSSLQTVGQAKLHVQAQNALLLMQSILWTTAVIVLAATHASLLAFGIAFCAVNVVQSVVTWAMFRRLAPPSFAAVWSTLRPILMIAAPVALGGLFVASYYRAGGVVLYAFRGAGEAADYSAGARVLDILQVVPATLLSVVLPLLSSTWRDDSPAARERRSRLFALALKSVMLAAVPIAVGGALLSSSLSVLVYGNEFASSGPVLAVLLLSFPAICAGYVATGLALACGRTGLFCAIAACVAAVTIPVNLLVVPVGGASATAWVTVIAEYAVAIVTFAALRRGTGVSFPFAAWARTLVAAGVMALAVLPLRDAPVVLSVLVGAIVFAIAGLAVRAVTLEDLRLLADRREREWA</sequence>
<keyword evidence="2" id="KW-1003">Cell membrane</keyword>
<keyword evidence="8" id="KW-1185">Reference proteome</keyword>
<dbReference type="PANTHER" id="PTHR30250">
    <property type="entry name" value="PST FAMILY PREDICTED COLANIC ACID TRANSPORTER"/>
    <property type="match status" value="1"/>
</dbReference>
<dbReference type="InterPro" id="IPR050833">
    <property type="entry name" value="Poly_Biosynth_Transport"/>
</dbReference>
<evidence type="ECO:0000256" key="4">
    <source>
        <dbReference type="ARBA" id="ARBA00022989"/>
    </source>
</evidence>
<evidence type="ECO:0000313" key="8">
    <source>
        <dbReference type="Proteomes" id="UP000295705"/>
    </source>
</evidence>
<gene>
    <name evidence="7" type="ORF">EV188_11134</name>
</gene>
<dbReference type="AlphaFoldDB" id="A0A4R6UYW1"/>
<dbReference type="PANTHER" id="PTHR30250:SF26">
    <property type="entry name" value="PSMA PROTEIN"/>
    <property type="match status" value="1"/>
</dbReference>
<feature type="transmembrane region" description="Helical" evidence="6">
    <location>
        <begin position="87"/>
        <end position="114"/>
    </location>
</feature>
<feature type="transmembrane region" description="Helical" evidence="6">
    <location>
        <begin position="450"/>
        <end position="472"/>
    </location>
</feature>
<feature type="transmembrane region" description="Helical" evidence="6">
    <location>
        <begin position="300"/>
        <end position="319"/>
    </location>
</feature>
<keyword evidence="5 6" id="KW-0472">Membrane</keyword>
<evidence type="ECO:0000256" key="5">
    <source>
        <dbReference type="ARBA" id="ARBA00023136"/>
    </source>
</evidence>
<feature type="transmembrane region" description="Helical" evidence="6">
    <location>
        <begin position="217"/>
        <end position="236"/>
    </location>
</feature>
<evidence type="ECO:0000256" key="6">
    <source>
        <dbReference type="SAM" id="Phobius"/>
    </source>
</evidence>
<dbReference type="InterPro" id="IPR002797">
    <property type="entry name" value="Polysacc_synth"/>
</dbReference>
<accession>A0A4R6UYW1</accession>
<feature type="transmembrane region" description="Helical" evidence="6">
    <location>
        <begin position="52"/>
        <end position="75"/>
    </location>
</feature>
<protein>
    <submittedName>
        <fullName evidence="7">O-antigen/teichoic acid export membrane protein</fullName>
    </submittedName>
</protein>
<keyword evidence="4 6" id="KW-1133">Transmembrane helix</keyword>
<reference evidence="7 8" key="1">
    <citation type="submission" date="2019-03" db="EMBL/GenBank/DDBJ databases">
        <title>Genomic Encyclopedia of Type Strains, Phase IV (KMG-IV): sequencing the most valuable type-strain genomes for metagenomic binning, comparative biology and taxonomic classification.</title>
        <authorList>
            <person name="Goeker M."/>
        </authorList>
    </citation>
    <scope>NUCLEOTIDE SEQUENCE [LARGE SCALE GENOMIC DNA]</scope>
    <source>
        <strain evidence="7 8">DSM 45775</strain>
    </source>
</reference>
<feature type="transmembrane region" description="Helical" evidence="6">
    <location>
        <begin position="20"/>
        <end position="40"/>
    </location>
</feature>
<comment type="caution">
    <text evidence="7">The sequence shown here is derived from an EMBL/GenBank/DDBJ whole genome shotgun (WGS) entry which is preliminary data.</text>
</comment>
<feature type="transmembrane region" description="Helical" evidence="6">
    <location>
        <begin position="339"/>
        <end position="360"/>
    </location>
</feature>
<proteinExistence type="predicted"/>
<comment type="subcellular location">
    <subcellularLocation>
        <location evidence="1">Cell membrane</location>
        <topology evidence="1">Multi-pass membrane protein</topology>
    </subcellularLocation>
</comment>
<dbReference type="Pfam" id="PF01943">
    <property type="entry name" value="Polysacc_synt"/>
    <property type="match status" value="1"/>
</dbReference>
<keyword evidence="3 6" id="KW-0812">Transmembrane</keyword>
<evidence type="ECO:0000313" key="7">
    <source>
        <dbReference type="EMBL" id="TDQ48864.1"/>
    </source>
</evidence>
<feature type="transmembrane region" description="Helical" evidence="6">
    <location>
        <begin position="178"/>
        <end position="197"/>
    </location>
</feature>
<evidence type="ECO:0000256" key="3">
    <source>
        <dbReference type="ARBA" id="ARBA00022692"/>
    </source>
</evidence>
<dbReference type="EMBL" id="SNYO01000011">
    <property type="protein sequence ID" value="TDQ48864.1"/>
    <property type="molecule type" value="Genomic_DNA"/>
</dbReference>
<dbReference type="GO" id="GO:0005886">
    <property type="term" value="C:plasma membrane"/>
    <property type="evidence" value="ECO:0007669"/>
    <property type="project" value="UniProtKB-SubCell"/>
</dbReference>
<feature type="transmembrane region" description="Helical" evidence="6">
    <location>
        <begin position="394"/>
        <end position="414"/>
    </location>
</feature>
<evidence type="ECO:0000256" key="1">
    <source>
        <dbReference type="ARBA" id="ARBA00004651"/>
    </source>
</evidence>
<name>A0A4R6UYW1_9PSEU</name>
<dbReference type="Proteomes" id="UP000295705">
    <property type="component" value="Unassembled WGS sequence"/>
</dbReference>
<evidence type="ECO:0000256" key="2">
    <source>
        <dbReference type="ARBA" id="ARBA00022475"/>
    </source>
</evidence>
<feature type="transmembrane region" description="Helical" evidence="6">
    <location>
        <begin position="426"/>
        <end position="444"/>
    </location>
</feature>
<feature type="transmembrane region" description="Helical" evidence="6">
    <location>
        <begin position="120"/>
        <end position="142"/>
    </location>
</feature>
<feature type="transmembrane region" description="Helical" evidence="6">
    <location>
        <begin position="154"/>
        <end position="172"/>
    </location>
</feature>